<comment type="caution">
    <text evidence="2">The sequence shown here is derived from an EMBL/GenBank/DDBJ whole genome shotgun (WGS) entry which is preliminary data.</text>
</comment>
<gene>
    <name evidence="2" type="ORF">ACFSFX_10315</name>
</gene>
<evidence type="ECO:0000256" key="1">
    <source>
        <dbReference type="SAM" id="MobiDB-lite"/>
    </source>
</evidence>
<evidence type="ECO:0000313" key="3">
    <source>
        <dbReference type="Proteomes" id="UP001597307"/>
    </source>
</evidence>
<dbReference type="EMBL" id="JBHUGA010000036">
    <property type="protein sequence ID" value="MFD1846992.1"/>
    <property type="molecule type" value="Genomic_DNA"/>
</dbReference>
<name>A0ABW4Q8G4_9MICC</name>
<protein>
    <submittedName>
        <fullName evidence="2">Uncharacterized protein</fullName>
    </submittedName>
</protein>
<evidence type="ECO:0000313" key="2">
    <source>
        <dbReference type="EMBL" id="MFD1846992.1"/>
    </source>
</evidence>
<organism evidence="2 3">
    <name type="scientific">Arthrobacter flavus</name>
    <dbReference type="NCBI Taxonomy" id="95172"/>
    <lineage>
        <taxon>Bacteria</taxon>
        <taxon>Bacillati</taxon>
        <taxon>Actinomycetota</taxon>
        <taxon>Actinomycetes</taxon>
        <taxon>Micrococcales</taxon>
        <taxon>Micrococcaceae</taxon>
        <taxon>Arthrobacter</taxon>
    </lineage>
</organism>
<reference evidence="3" key="1">
    <citation type="journal article" date="2019" name="Int. J. Syst. Evol. Microbiol.">
        <title>The Global Catalogue of Microorganisms (GCM) 10K type strain sequencing project: providing services to taxonomists for standard genome sequencing and annotation.</title>
        <authorList>
            <consortium name="The Broad Institute Genomics Platform"/>
            <consortium name="The Broad Institute Genome Sequencing Center for Infectious Disease"/>
            <person name="Wu L."/>
            <person name="Ma J."/>
        </authorList>
    </citation>
    <scope>NUCLEOTIDE SEQUENCE [LARGE SCALE GENOMIC DNA]</scope>
    <source>
        <strain evidence="3">JCM 11496</strain>
    </source>
</reference>
<accession>A0ABW4Q8G4</accession>
<feature type="region of interest" description="Disordered" evidence="1">
    <location>
        <begin position="1"/>
        <end position="20"/>
    </location>
</feature>
<sequence>MSLSPSKAVPEKGPDEPAPIENSTALAGWLMIDGIPAVVGLAGPLTPMLVASYHVFTGRIVVRSEHQTIVRVLEKQIADGHTDRYG</sequence>
<proteinExistence type="predicted"/>
<dbReference type="Proteomes" id="UP001597307">
    <property type="component" value="Unassembled WGS sequence"/>
</dbReference>
<dbReference type="RefSeq" id="WP_343878733.1">
    <property type="nucleotide sequence ID" value="NZ_BAAAIJ010000025.1"/>
</dbReference>
<keyword evidence="3" id="KW-1185">Reference proteome</keyword>